<protein>
    <recommendedName>
        <fullName evidence="4">Lipoprotein LpqB beta-propeller domain-containing protein</fullName>
    </recommendedName>
</protein>
<dbReference type="AlphaFoldDB" id="A0A1F6DCR6"/>
<accession>A0A1F6DCR6</accession>
<evidence type="ECO:0000256" key="1">
    <source>
        <dbReference type="SAM" id="Phobius"/>
    </source>
</evidence>
<keyword evidence="1" id="KW-0812">Transmembrane</keyword>
<evidence type="ECO:0000313" key="2">
    <source>
        <dbReference type="EMBL" id="OGG59161.1"/>
    </source>
</evidence>
<reference evidence="2 3" key="1">
    <citation type="journal article" date="2016" name="Nat. Commun.">
        <title>Thousands of microbial genomes shed light on interconnected biogeochemical processes in an aquifer system.</title>
        <authorList>
            <person name="Anantharaman K."/>
            <person name="Brown C.T."/>
            <person name="Hug L.A."/>
            <person name="Sharon I."/>
            <person name="Castelle C.J."/>
            <person name="Probst A.J."/>
            <person name="Thomas B.C."/>
            <person name="Singh A."/>
            <person name="Wilkins M.J."/>
            <person name="Karaoz U."/>
            <person name="Brodie E.L."/>
            <person name="Williams K.H."/>
            <person name="Hubbard S.S."/>
            <person name="Banfield J.F."/>
        </authorList>
    </citation>
    <scope>NUCLEOTIDE SEQUENCE [LARGE SCALE GENOMIC DNA]</scope>
</reference>
<organism evidence="2 3">
    <name type="scientific">Candidatus Kaiserbacteria bacterium RIFCSPHIGHO2_02_FULL_50_50</name>
    <dbReference type="NCBI Taxonomy" id="1798492"/>
    <lineage>
        <taxon>Bacteria</taxon>
        <taxon>Candidatus Kaiseribacteriota</taxon>
    </lineage>
</organism>
<proteinExistence type="predicted"/>
<gene>
    <name evidence="2" type="ORF">A3C89_02015</name>
</gene>
<keyword evidence="1" id="KW-0472">Membrane</keyword>
<name>A0A1F6DCR6_9BACT</name>
<dbReference type="STRING" id="1798492.A3C89_02015"/>
<dbReference type="Proteomes" id="UP000178794">
    <property type="component" value="Unassembled WGS sequence"/>
</dbReference>
<dbReference type="EMBL" id="MFLF01000020">
    <property type="protein sequence ID" value="OGG59161.1"/>
    <property type="molecule type" value="Genomic_DNA"/>
</dbReference>
<comment type="caution">
    <text evidence="2">The sequence shown here is derived from an EMBL/GenBank/DDBJ whole genome shotgun (WGS) entry which is preliminary data.</text>
</comment>
<feature type="transmembrane region" description="Helical" evidence="1">
    <location>
        <begin position="5"/>
        <end position="22"/>
    </location>
</feature>
<evidence type="ECO:0000313" key="3">
    <source>
        <dbReference type="Proteomes" id="UP000178794"/>
    </source>
</evidence>
<dbReference type="SUPFAM" id="SSF75011">
    <property type="entry name" value="3-carboxy-cis,cis-mucoante lactonizing enzyme"/>
    <property type="match status" value="1"/>
</dbReference>
<keyword evidence="1" id="KW-1133">Transmembrane helix</keyword>
<sequence>MTKKIIILGIGIAFCVLFFFFLQEDEKDTTVSNGVVTSSAMQPIAPSANEQEKGVVTAGQVKITKEAAPTPYITPESNWGDVVIRAAEGESTVLLRRHQEFVLERADGTQVRFGEGVGSVTWSKDRSVFATESRDTYKVSLYDAKGIRMAEIPFAATGPIFSDSGKNLVVAMVEHPEYEMGFQTPLRLTLYDVVTGTQTSIVRTSETEYASSVLVTDNGTVYYTLGRDDAASSFNVWTKEEGSQKISGDAKLSHYFGAPDLVSPDMGKWYWLDAVDHVLSALDVSVSTSATFTVEEGVIAIAWETPGTLLRITRKEKDGSEKVELRTIP</sequence>
<evidence type="ECO:0008006" key="4">
    <source>
        <dbReference type="Google" id="ProtNLM"/>
    </source>
</evidence>